<keyword evidence="6" id="KW-0539">Nucleus</keyword>
<dbReference type="EMBL" id="CAJPWZ010001785">
    <property type="protein sequence ID" value="CAG2223347.1"/>
    <property type="molecule type" value="Genomic_DNA"/>
</dbReference>
<dbReference type="SUPFAM" id="SSF52540">
    <property type="entry name" value="P-loop containing nucleoside triphosphate hydrolases"/>
    <property type="match status" value="1"/>
</dbReference>
<evidence type="ECO:0000259" key="9">
    <source>
        <dbReference type="PROSITE" id="PS50157"/>
    </source>
</evidence>
<dbReference type="PROSITE" id="PS51192">
    <property type="entry name" value="HELICASE_ATP_BIND_1"/>
    <property type="match status" value="1"/>
</dbReference>
<evidence type="ECO:0000259" key="8">
    <source>
        <dbReference type="PROSITE" id="PS50011"/>
    </source>
</evidence>
<dbReference type="AlphaFoldDB" id="A0A8S3SNN6"/>
<dbReference type="GO" id="GO:0010468">
    <property type="term" value="P:regulation of gene expression"/>
    <property type="evidence" value="ECO:0007669"/>
    <property type="project" value="TreeGrafter"/>
</dbReference>
<feature type="domain" description="C2H2-type" evidence="9">
    <location>
        <begin position="454"/>
        <end position="482"/>
    </location>
</feature>
<dbReference type="InterPro" id="IPR027417">
    <property type="entry name" value="P-loop_NTPase"/>
</dbReference>
<keyword evidence="4 7" id="KW-0863">Zinc-finger</keyword>
<comment type="subcellular location">
    <subcellularLocation>
        <location evidence="1">Nucleus</location>
    </subcellularLocation>
</comment>
<gene>
    <name evidence="11" type="ORF">MEDL_36626</name>
</gene>
<evidence type="ECO:0000313" key="12">
    <source>
        <dbReference type="Proteomes" id="UP000683360"/>
    </source>
</evidence>
<dbReference type="Gene3D" id="3.30.200.20">
    <property type="entry name" value="Phosphorylase Kinase, domain 1"/>
    <property type="match status" value="1"/>
</dbReference>
<evidence type="ECO:0000256" key="6">
    <source>
        <dbReference type="ARBA" id="ARBA00023242"/>
    </source>
</evidence>
<dbReference type="PANTHER" id="PTHR16515:SF49">
    <property type="entry name" value="GASTRULA ZINC FINGER PROTEIN XLCGF49.1-LIKE-RELATED"/>
    <property type="match status" value="1"/>
</dbReference>
<dbReference type="EC" id="3.6.4.13" evidence="11"/>
<dbReference type="InterPro" id="IPR011009">
    <property type="entry name" value="Kinase-like_dom_sf"/>
</dbReference>
<dbReference type="SMART" id="SM00355">
    <property type="entry name" value="ZnF_C2H2"/>
    <property type="match status" value="5"/>
</dbReference>
<keyword evidence="3" id="KW-0677">Repeat</keyword>
<proteinExistence type="predicted"/>
<dbReference type="Proteomes" id="UP000683360">
    <property type="component" value="Unassembled WGS sequence"/>
</dbReference>
<dbReference type="Gene3D" id="3.30.160.60">
    <property type="entry name" value="Classic Zinc Finger"/>
    <property type="match status" value="2"/>
</dbReference>
<dbReference type="GO" id="GO:0005634">
    <property type="term" value="C:nucleus"/>
    <property type="evidence" value="ECO:0007669"/>
    <property type="project" value="UniProtKB-SubCell"/>
</dbReference>
<evidence type="ECO:0000259" key="10">
    <source>
        <dbReference type="PROSITE" id="PS51192"/>
    </source>
</evidence>
<organism evidence="11 12">
    <name type="scientific">Mytilus edulis</name>
    <name type="common">Blue mussel</name>
    <dbReference type="NCBI Taxonomy" id="6550"/>
    <lineage>
        <taxon>Eukaryota</taxon>
        <taxon>Metazoa</taxon>
        <taxon>Spiralia</taxon>
        <taxon>Lophotrochozoa</taxon>
        <taxon>Mollusca</taxon>
        <taxon>Bivalvia</taxon>
        <taxon>Autobranchia</taxon>
        <taxon>Pteriomorphia</taxon>
        <taxon>Mytilida</taxon>
        <taxon>Mytiloidea</taxon>
        <taxon>Mytilidae</taxon>
        <taxon>Mytilinae</taxon>
        <taxon>Mytilus</taxon>
    </lineage>
</organism>
<comment type="caution">
    <text evidence="11">The sequence shown here is derived from an EMBL/GenBank/DDBJ whole genome shotgun (WGS) entry which is preliminary data.</text>
</comment>
<accession>A0A8S3SNN6</accession>
<dbReference type="GO" id="GO:0008270">
    <property type="term" value="F:zinc ion binding"/>
    <property type="evidence" value="ECO:0007669"/>
    <property type="project" value="UniProtKB-KW"/>
</dbReference>
<evidence type="ECO:0000256" key="4">
    <source>
        <dbReference type="ARBA" id="ARBA00022771"/>
    </source>
</evidence>
<keyword evidence="2" id="KW-0479">Metal-binding</keyword>
<dbReference type="PROSITE" id="PS50157">
    <property type="entry name" value="ZINC_FINGER_C2H2_2"/>
    <property type="match status" value="5"/>
</dbReference>
<dbReference type="SUPFAM" id="SSF57667">
    <property type="entry name" value="beta-beta-alpha zinc fingers"/>
    <property type="match status" value="2"/>
</dbReference>
<dbReference type="SMART" id="SM00220">
    <property type="entry name" value="S_TKc"/>
    <property type="match status" value="1"/>
</dbReference>
<feature type="domain" description="C2H2-type" evidence="9">
    <location>
        <begin position="426"/>
        <end position="453"/>
    </location>
</feature>
<dbReference type="InterPro" id="IPR011545">
    <property type="entry name" value="DEAD/DEAH_box_helicase_dom"/>
</dbReference>
<evidence type="ECO:0000256" key="3">
    <source>
        <dbReference type="ARBA" id="ARBA00022737"/>
    </source>
</evidence>
<dbReference type="InterPro" id="IPR036236">
    <property type="entry name" value="Znf_C2H2_sf"/>
</dbReference>
<dbReference type="InterPro" id="IPR013087">
    <property type="entry name" value="Znf_C2H2_type"/>
</dbReference>
<protein>
    <submittedName>
        <fullName evidence="11">DDX1</fullName>
        <ecNumber evidence="11">3.6.4.13</ecNumber>
    </submittedName>
</protein>
<reference evidence="11" key="1">
    <citation type="submission" date="2021-03" db="EMBL/GenBank/DDBJ databases">
        <authorList>
            <person name="Bekaert M."/>
        </authorList>
    </citation>
    <scope>NUCLEOTIDE SEQUENCE</scope>
</reference>
<name>A0A8S3SNN6_MYTED</name>
<dbReference type="GO" id="GO:0003676">
    <property type="term" value="F:nucleic acid binding"/>
    <property type="evidence" value="ECO:0007669"/>
    <property type="project" value="InterPro"/>
</dbReference>
<feature type="domain" description="C2H2-type" evidence="9">
    <location>
        <begin position="369"/>
        <end position="397"/>
    </location>
</feature>
<keyword evidence="12" id="KW-1185">Reference proteome</keyword>
<keyword evidence="11" id="KW-0378">Hydrolase</keyword>
<feature type="domain" description="Protein kinase" evidence="8">
    <location>
        <begin position="1"/>
        <end position="298"/>
    </location>
</feature>
<feature type="domain" description="Helicase ATP-binding" evidence="10">
    <location>
        <begin position="221"/>
        <end position="312"/>
    </location>
</feature>
<dbReference type="InterPro" id="IPR050331">
    <property type="entry name" value="Zinc_finger"/>
</dbReference>
<dbReference type="InterPro" id="IPR014001">
    <property type="entry name" value="Helicase_ATP-bd"/>
</dbReference>
<dbReference type="Pfam" id="PF00270">
    <property type="entry name" value="DEAD"/>
    <property type="match status" value="1"/>
</dbReference>
<dbReference type="Gene3D" id="1.10.510.10">
    <property type="entry name" value="Transferase(Phosphotransferase) domain 1"/>
    <property type="match status" value="1"/>
</dbReference>
<dbReference type="PANTHER" id="PTHR16515">
    <property type="entry name" value="PR DOMAIN ZINC FINGER PROTEIN"/>
    <property type="match status" value="1"/>
</dbReference>
<evidence type="ECO:0000256" key="1">
    <source>
        <dbReference type="ARBA" id="ARBA00004123"/>
    </source>
</evidence>
<dbReference type="SUPFAM" id="SSF56112">
    <property type="entry name" value="Protein kinase-like (PK-like)"/>
    <property type="match status" value="1"/>
</dbReference>
<evidence type="ECO:0000256" key="5">
    <source>
        <dbReference type="ARBA" id="ARBA00022833"/>
    </source>
</evidence>
<evidence type="ECO:0000313" key="11">
    <source>
        <dbReference type="EMBL" id="CAG2223347.1"/>
    </source>
</evidence>
<feature type="domain" description="C2H2-type" evidence="9">
    <location>
        <begin position="482"/>
        <end position="506"/>
    </location>
</feature>
<dbReference type="PROSITE" id="PS00028">
    <property type="entry name" value="ZINC_FINGER_C2H2_1"/>
    <property type="match status" value="5"/>
</dbReference>
<dbReference type="GO" id="GO:0003724">
    <property type="term" value="F:RNA helicase activity"/>
    <property type="evidence" value="ECO:0007669"/>
    <property type="project" value="UniProtKB-EC"/>
</dbReference>
<dbReference type="InterPro" id="IPR000719">
    <property type="entry name" value="Prot_kinase_dom"/>
</dbReference>
<dbReference type="GO" id="GO:0016787">
    <property type="term" value="F:hydrolase activity"/>
    <property type="evidence" value="ECO:0007669"/>
    <property type="project" value="UniProtKB-KW"/>
</dbReference>
<dbReference type="GO" id="GO:0005524">
    <property type="term" value="F:ATP binding"/>
    <property type="evidence" value="ECO:0007669"/>
    <property type="project" value="InterPro"/>
</dbReference>
<dbReference type="Gene3D" id="3.40.50.300">
    <property type="entry name" value="P-loop containing nucleotide triphosphate hydrolases"/>
    <property type="match status" value="1"/>
</dbReference>
<dbReference type="Pfam" id="PF00069">
    <property type="entry name" value="Pkinase"/>
    <property type="match status" value="1"/>
</dbReference>
<dbReference type="GO" id="GO:0004672">
    <property type="term" value="F:protein kinase activity"/>
    <property type="evidence" value="ECO:0007669"/>
    <property type="project" value="InterPro"/>
</dbReference>
<sequence length="506" mass="58513">MGGPWEEESGEMVAVKKFKDSEDNDDVKENYRKELNMLRTLKQENIVELREAFRRRGKLYLVFEYVERNMLELLEDMPNGVPAEKVKTYTYQLCKAIQWCHTQDIIHRGKLLDRTFLDILPRGKLLDRTFLDILPRGKLLDRTFLDIYLEDSSGYFTRGKLLDRTVLDILPGSKLLDRTVLDIYLRGKLLDRTVLDILPRGKLLDRTVLDILPRSTTINTKMKVDIVVGTPGRLEDLISTGKLTLHQVRFFVLDEADGLLSSGYGDLINRLHGQIPKVTNDGKRLQMVVCSATLHSFDVKKMAERLMYFPTWIDLKGADAVPETVHHVDVSLNSITGNDISALDGSVLVFSPTENSTPNHEGKIIQELKVCDDCGKTFRSMPGFREHRQREHGQQQRYTCGQCNKGFMSKTLFKSHILQHCQEKQFKCKDCKKEYVHKKDLENHITAQHGENVFSCEKCTQTFAYQKSVRRHMDVVHSGKRIVCELCTVSFKYRSNFNRHMRIKHQ</sequence>
<dbReference type="Pfam" id="PF00096">
    <property type="entry name" value="zf-C2H2"/>
    <property type="match status" value="5"/>
</dbReference>
<evidence type="ECO:0000256" key="2">
    <source>
        <dbReference type="ARBA" id="ARBA00022723"/>
    </source>
</evidence>
<dbReference type="OrthoDB" id="6137279at2759"/>
<keyword evidence="5" id="KW-0862">Zinc</keyword>
<feature type="domain" description="C2H2-type" evidence="9">
    <location>
        <begin position="398"/>
        <end position="425"/>
    </location>
</feature>
<dbReference type="PROSITE" id="PS50011">
    <property type="entry name" value="PROTEIN_KINASE_DOM"/>
    <property type="match status" value="1"/>
</dbReference>
<evidence type="ECO:0000256" key="7">
    <source>
        <dbReference type="PROSITE-ProRule" id="PRU00042"/>
    </source>
</evidence>